<dbReference type="EMBL" id="LPXO01000025">
    <property type="protein sequence ID" value="KUF08727.1"/>
    <property type="molecule type" value="Genomic_DNA"/>
</dbReference>
<dbReference type="Proteomes" id="UP000054396">
    <property type="component" value="Unassembled WGS sequence"/>
</dbReference>
<accession>A0A0W7WE21</accession>
<feature type="region of interest" description="Disordered" evidence="1">
    <location>
        <begin position="1"/>
        <end position="38"/>
    </location>
</feature>
<dbReference type="AlphaFoldDB" id="A0A0W7WE21"/>
<name>A0A0W7WE21_9RHOB</name>
<dbReference type="STRING" id="1685382.AVJ23_21245"/>
<reference evidence="2 3" key="1">
    <citation type="submission" date="2015-12" db="EMBL/GenBank/DDBJ databases">
        <authorList>
            <person name="Shamseldin A."/>
            <person name="Moawad H."/>
            <person name="Abd El-Rahim W.M."/>
            <person name="Sadowsky M.J."/>
        </authorList>
    </citation>
    <scope>NUCLEOTIDE SEQUENCE [LARGE SCALE GENOMIC DNA]</scope>
    <source>
        <strain evidence="2 3">SJ5A-1</strain>
    </source>
</reference>
<evidence type="ECO:0000313" key="2">
    <source>
        <dbReference type="EMBL" id="KUF08727.1"/>
    </source>
</evidence>
<sequence>MRKSRFTDWGSVAPNRKPELESGQTFENRETGNRTLRPPFIPAVMRGWTVETTLRQSPTACGSGAREGQGFGIGIGPHWLFPMRGAWRLRSATLLPLSVNGIIAGASFAL</sequence>
<proteinExistence type="predicted"/>
<evidence type="ECO:0000313" key="3">
    <source>
        <dbReference type="Proteomes" id="UP000054396"/>
    </source>
</evidence>
<comment type="caution">
    <text evidence="2">The sequence shown here is derived from an EMBL/GenBank/DDBJ whole genome shotgun (WGS) entry which is preliminary data.</text>
</comment>
<gene>
    <name evidence="2" type="ORF">AVJ23_21245</name>
</gene>
<evidence type="ECO:0000256" key="1">
    <source>
        <dbReference type="SAM" id="MobiDB-lite"/>
    </source>
</evidence>
<keyword evidence="3" id="KW-1185">Reference proteome</keyword>
<protein>
    <submittedName>
        <fullName evidence="2">Uncharacterized protein</fullName>
    </submittedName>
</protein>
<organism evidence="2 3">
    <name type="scientific">Pseudoponticoccus marisrubri</name>
    <dbReference type="NCBI Taxonomy" id="1685382"/>
    <lineage>
        <taxon>Bacteria</taxon>
        <taxon>Pseudomonadati</taxon>
        <taxon>Pseudomonadota</taxon>
        <taxon>Alphaproteobacteria</taxon>
        <taxon>Rhodobacterales</taxon>
        <taxon>Roseobacteraceae</taxon>
        <taxon>Pseudoponticoccus</taxon>
    </lineage>
</organism>